<dbReference type="Ensembl" id="ENSEBUT00000019042.1">
    <property type="protein sequence ID" value="ENSEBUP00000018466.1"/>
    <property type="gene ID" value="ENSEBUG00000011528.1"/>
</dbReference>
<dbReference type="InterPro" id="IPR015943">
    <property type="entry name" value="WD40/YVTN_repeat-like_dom_sf"/>
</dbReference>
<dbReference type="PANTHER" id="PTHR18359:SF0">
    <property type="entry name" value="U3 SMALL NUCLEOLAR RNA-ASSOCIATED PROTEIN 18 HOMOLOG"/>
    <property type="match status" value="1"/>
</dbReference>
<dbReference type="OMA" id="FEWTVAC"/>
<dbReference type="SMART" id="SM00320">
    <property type="entry name" value="WD40"/>
    <property type="match status" value="6"/>
</dbReference>
<accession>A0A8C4QPP6</accession>
<keyword evidence="4" id="KW-0853">WD repeat</keyword>
<comment type="function">
    <text evidence="8">Part of the small subunit (SSU) processome, first precursor of the small eukaryotic ribosomal subunit. During the assembly of the SSU processome in the nucleolus, many ribosome biogenesis factors, an RNA chaperone and ribosomal proteins associate with the nascent pre-rRNA and work in concert to generate RNA folding, modifications, rearrangements and cleavage as well as targeted degradation of pre-ribosomal RNA by the RNA exosome. Involved in nucleolar processing of pre-18S ribosomal RNA.</text>
</comment>
<dbReference type="FunFam" id="2.130.10.10:FF:000121">
    <property type="entry name" value="U3 small nucleolar RNA-associated protein 18 homolog"/>
    <property type="match status" value="1"/>
</dbReference>
<dbReference type="GO" id="GO:0032040">
    <property type="term" value="C:small-subunit processome"/>
    <property type="evidence" value="ECO:0007669"/>
    <property type="project" value="TreeGrafter"/>
</dbReference>
<evidence type="ECO:0000256" key="6">
    <source>
        <dbReference type="ARBA" id="ARBA00023242"/>
    </source>
</evidence>
<name>A0A8C4QPP6_EPTBU</name>
<reference evidence="11" key="1">
    <citation type="submission" date="2025-08" db="UniProtKB">
        <authorList>
            <consortium name="Ensembl"/>
        </authorList>
    </citation>
    <scope>IDENTIFICATION</scope>
</reference>
<evidence type="ECO:0000256" key="4">
    <source>
        <dbReference type="ARBA" id="ARBA00022574"/>
    </source>
</evidence>
<proteinExistence type="inferred from homology"/>
<evidence type="ECO:0000313" key="11">
    <source>
        <dbReference type="Ensembl" id="ENSEBUP00000018466.1"/>
    </source>
</evidence>
<keyword evidence="6" id="KW-0539">Nucleus</keyword>
<keyword evidence="3" id="KW-0597">Phosphoprotein</keyword>
<comment type="similarity">
    <text evidence="7">Belongs to the WD repeat UTP18 family.</text>
</comment>
<dbReference type="Proteomes" id="UP000694388">
    <property type="component" value="Unplaced"/>
</dbReference>
<evidence type="ECO:0000256" key="2">
    <source>
        <dbReference type="ARBA" id="ARBA00022552"/>
    </source>
</evidence>
<evidence type="ECO:0000256" key="8">
    <source>
        <dbReference type="ARBA" id="ARBA00058527"/>
    </source>
</evidence>
<dbReference type="SUPFAM" id="SSF50978">
    <property type="entry name" value="WD40 repeat-like"/>
    <property type="match status" value="1"/>
</dbReference>
<dbReference type="AlphaFoldDB" id="A0A8C4QPP6"/>
<keyword evidence="5" id="KW-0677">Repeat</keyword>
<evidence type="ECO:0000313" key="12">
    <source>
        <dbReference type="Proteomes" id="UP000694388"/>
    </source>
</evidence>
<evidence type="ECO:0000256" key="3">
    <source>
        <dbReference type="ARBA" id="ARBA00022553"/>
    </source>
</evidence>
<dbReference type="InterPro" id="IPR001680">
    <property type="entry name" value="WD40_rpt"/>
</dbReference>
<evidence type="ECO:0000256" key="10">
    <source>
        <dbReference type="ARBA" id="ARBA00075773"/>
    </source>
</evidence>
<evidence type="ECO:0000256" key="5">
    <source>
        <dbReference type="ARBA" id="ARBA00022737"/>
    </source>
</evidence>
<organism evidence="11 12">
    <name type="scientific">Eptatretus burgeri</name>
    <name type="common">Inshore hagfish</name>
    <dbReference type="NCBI Taxonomy" id="7764"/>
    <lineage>
        <taxon>Eukaryota</taxon>
        <taxon>Metazoa</taxon>
        <taxon>Chordata</taxon>
        <taxon>Craniata</taxon>
        <taxon>Vertebrata</taxon>
        <taxon>Cyclostomata</taxon>
        <taxon>Myxini</taxon>
        <taxon>Myxiniformes</taxon>
        <taxon>Myxinidae</taxon>
        <taxon>Eptatretinae</taxon>
        <taxon>Eptatretus</taxon>
    </lineage>
</organism>
<dbReference type="GO" id="GO:0034388">
    <property type="term" value="C:Pwp2p-containing subcomplex of 90S preribosome"/>
    <property type="evidence" value="ECO:0007669"/>
    <property type="project" value="TreeGrafter"/>
</dbReference>
<dbReference type="Pfam" id="PF00400">
    <property type="entry name" value="WD40"/>
    <property type="match status" value="2"/>
</dbReference>
<dbReference type="PANTHER" id="PTHR18359">
    <property type="entry name" value="WD-REPEAT PROTEIN-RELATED"/>
    <property type="match status" value="1"/>
</dbReference>
<keyword evidence="2" id="KW-0698">rRNA processing</keyword>
<dbReference type="Gene3D" id="2.130.10.10">
    <property type="entry name" value="YVTN repeat-like/Quinoprotein amine dehydrogenase"/>
    <property type="match status" value="1"/>
</dbReference>
<reference evidence="11" key="2">
    <citation type="submission" date="2025-09" db="UniProtKB">
        <authorList>
            <consortium name="Ensembl"/>
        </authorList>
    </citation>
    <scope>IDENTIFICATION</scope>
</reference>
<dbReference type="InterPro" id="IPR045161">
    <property type="entry name" value="Utp18"/>
</dbReference>
<evidence type="ECO:0000256" key="9">
    <source>
        <dbReference type="ARBA" id="ARBA00074442"/>
    </source>
</evidence>
<keyword evidence="12" id="KW-1185">Reference proteome</keyword>
<comment type="subcellular location">
    <subcellularLocation>
        <location evidence="1">Nucleus</location>
        <location evidence="1">Nucleolus</location>
    </subcellularLocation>
</comment>
<evidence type="ECO:0000256" key="7">
    <source>
        <dbReference type="ARBA" id="ARBA00025767"/>
    </source>
</evidence>
<dbReference type="GeneTree" id="ENSGT00940000165670"/>
<dbReference type="GO" id="GO:0006364">
    <property type="term" value="P:rRNA processing"/>
    <property type="evidence" value="ECO:0007669"/>
    <property type="project" value="UniProtKB-KW"/>
</dbReference>
<evidence type="ECO:0000256" key="1">
    <source>
        <dbReference type="ARBA" id="ARBA00004604"/>
    </source>
</evidence>
<dbReference type="InterPro" id="IPR036322">
    <property type="entry name" value="WD40_repeat_dom_sf"/>
</dbReference>
<sequence length="312" mass="34202">MQTRHSPAVGTLTTVRFHPTASVMMAAGMDENISLFQVDGQTNPIIQTVHLEKFPVVRARFYPDGSTLMATTIRSTSFYCYDMIVGSVTRVRGIRGLQESYIRRFELSPDGKIMAIEGTSGYTHLVSLKTTELVGRVKVDGKITSSAFSLDGTTLYTTSNSGEVYIWDVGMRRCINRFPDDGSNDTTSIAVNDTYLACGSESGIVNVYQKDSCLQTHIPKPLKILKGLVTSVNQLAFHPSGEMLATASSQKANALRLVHMRSLSAFSNFPAKEKKGLGRPQSLNFSPGGGYLGFASGQGKARLYRLKHYKNF</sequence>
<protein>
    <recommendedName>
        <fullName evidence="9">U3 small nucleolar RNA-associated protein 18 homolog</fullName>
    </recommendedName>
    <alternativeName>
        <fullName evidence="10">WD repeat-containing protein 50</fullName>
    </alternativeName>
</protein>